<comment type="similarity">
    <text evidence="1">Belongs to the CoA-transferase III family.</text>
</comment>
<dbReference type="AlphaFoldDB" id="A0A0J9YHD0"/>
<dbReference type="Gene3D" id="3.40.50.10540">
    <property type="entry name" value="Crotonobetainyl-coa:carnitine coa-transferase, domain 1"/>
    <property type="match status" value="1"/>
</dbReference>
<protein>
    <recommendedName>
        <fullName evidence="5">Alpha-methylacyl-CoA racemase</fullName>
    </recommendedName>
</protein>
<reference evidence="3" key="1">
    <citation type="submission" date="2014-03" db="EMBL/GenBank/DDBJ databases">
        <authorList>
            <person name="Casaregola S."/>
        </authorList>
    </citation>
    <scope>NUCLEOTIDE SEQUENCE [LARGE SCALE GENOMIC DNA]</scope>
    <source>
        <strain evidence="3">CLIB 918</strain>
    </source>
</reference>
<dbReference type="PANTHER" id="PTHR48228">
    <property type="entry name" value="SUCCINYL-COA--D-CITRAMALATE COA-TRANSFERASE"/>
    <property type="match status" value="1"/>
</dbReference>
<feature type="region of interest" description="Disordered" evidence="2">
    <location>
        <begin position="377"/>
        <end position="421"/>
    </location>
</feature>
<dbReference type="GO" id="GO:0003824">
    <property type="term" value="F:catalytic activity"/>
    <property type="evidence" value="ECO:0007669"/>
    <property type="project" value="InterPro"/>
</dbReference>
<dbReference type="EMBL" id="CCBN010000001">
    <property type="protein sequence ID" value="CDO51211.1"/>
    <property type="molecule type" value="Genomic_DNA"/>
</dbReference>
<organism evidence="3 4">
    <name type="scientific">Geotrichum candidum</name>
    <name type="common">Oospora lactis</name>
    <name type="synonym">Dipodascus geotrichum</name>
    <dbReference type="NCBI Taxonomy" id="1173061"/>
    <lineage>
        <taxon>Eukaryota</taxon>
        <taxon>Fungi</taxon>
        <taxon>Dikarya</taxon>
        <taxon>Ascomycota</taxon>
        <taxon>Saccharomycotina</taxon>
        <taxon>Dipodascomycetes</taxon>
        <taxon>Dipodascales</taxon>
        <taxon>Dipodascaceae</taxon>
        <taxon>Geotrichum</taxon>
    </lineage>
</organism>
<dbReference type="PANTHER" id="PTHR48228:SF5">
    <property type="entry name" value="ALPHA-METHYLACYL-COA RACEMASE"/>
    <property type="match status" value="1"/>
</dbReference>
<gene>
    <name evidence="3" type="ORF">BN980_GECA01s02507g</name>
</gene>
<dbReference type="InterPro" id="IPR003673">
    <property type="entry name" value="CoA-Trfase_fam_III"/>
</dbReference>
<dbReference type="Proteomes" id="UP000242525">
    <property type="component" value="Unassembled WGS sequence"/>
</dbReference>
<sequence>MASKSSVPQYLQHLTVLEMAGLAPGPLCGQMFADYGARVIRIDRAKSPAAARAENPDTLTRGKQSLALNLKLAEGKAVLAALLAHPDVNVLVDTYRPGVLERIVDLDAVAAARAQAKTATPLVVVRLTGYGQDSPLAGHDLNYIAKAGLLSALGTEGTPPMPPINVLGDFASLALPAFAAVLVALYGHASDKRASANDSSSNNDNANAQSEQKVVQIDVNIVESLRYLAQFVSFARYNTETAMYRSDAPRGQNILDGQACPFYTVYETANAGEYLSVGALEPQFYTSFLDFLGFKAGGHNTTNANPKDTKPIEGIDEVLPNRFDRANWPLLRALFQHRLKQQPLAHWAARASRFPDACVMPVEPLAPPHLIPDAIVTGFGSSTPHGKQPQSSVGLDASKTSPPSPGLGGSKRGDTVTGKGQVLAPGTHSYVVLSELLGPCWQENYGPGDYVYQHKESNL</sequence>
<name>A0A0J9YHD0_GEOCN</name>
<evidence type="ECO:0000313" key="3">
    <source>
        <dbReference type="EMBL" id="CDO51211.1"/>
    </source>
</evidence>
<dbReference type="InterPro" id="IPR023606">
    <property type="entry name" value="CoA-Trfase_III_dom_1_sf"/>
</dbReference>
<dbReference type="OrthoDB" id="5863171at2759"/>
<evidence type="ECO:0000256" key="1">
    <source>
        <dbReference type="ARBA" id="ARBA00008383"/>
    </source>
</evidence>
<dbReference type="InterPro" id="IPR044855">
    <property type="entry name" value="CoA-Trfase_III_dom3_sf"/>
</dbReference>
<proteinExistence type="inferred from homology"/>
<keyword evidence="4" id="KW-1185">Reference proteome</keyword>
<dbReference type="Gene3D" id="3.30.1540.10">
    <property type="entry name" value="formyl-coa transferase, domain 3"/>
    <property type="match status" value="1"/>
</dbReference>
<dbReference type="SUPFAM" id="SSF89796">
    <property type="entry name" value="CoA-transferase family III (CaiB/BaiF)"/>
    <property type="match status" value="1"/>
</dbReference>
<dbReference type="InterPro" id="IPR050509">
    <property type="entry name" value="CoA-transferase_III"/>
</dbReference>
<dbReference type="STRING" id="1173061.A0A0J9YHD0"/>
<dbReference type="Pfam" id="PF02515">
    <property type="entry name" value="CoA_transf_3"/>
    <property type="match status" value="1"/>
</dbReference>
<evidence type="ECO:0008006" key="5">
    <source>
        <dbReference type="Google" id="ProtNLM"/>
    </source>
</evidence>
<accession>A0A0J9YHD0</accession>
<evidence type="ECO:0000256" key="2">
    <source>
        <dbReference type="SAM" id="MobiDB-lite"/>
    </source>
</evidence>
<feature type="compositionally biased region" description="Polar residues" evidence="2">
    <location>
        <begin position="379"/>
        <end position="401"/>
    </location>
</feature>
<comment type="caution">
    <text evidence="3">The sequence shown here is derived from an EMBL/GenBank/DDBJ whole genome shotgun (WGS) entry which is preliminary data.</text>
</comment>
<evidence type="ECO:0000313" key="4">
    <source>
        <dbReference type="Proteomes" id="UP000242525"/>
    </source>
</evidence>